<evidence type="ECO:0000256" key="1">
    <source>
        <dbReference type="SAM" id="MobiDB-lite"/>
    </source>
</evidence>
<sequence length="220" mass="23294">MKLWPILALSLTTATLLTACSNGSSGAANPATTSSPNSPTTNNPSTTQPSATQPSSTQPSKPVATESNPPGDIPDNQAFVTFTASGFAVKVPEGWARSNTPTTTSFTDKLNRIEVSSTPATTAPTPQSVTSKLVPDLRRTVPRFTMGKVSQVTRPAGQVVLITYQGDSAQDPVTGKVVRDAFERYVFYRAGKQLSLTLAGPVNADNVDPWKIVSDSVRWL</sequence>
<keyword evidence="2" id="KW-0732">Signal</keyword>
<comment type="caution">
    <text evidence="3">The sequence shown here is derived from an EMBL/GenBank/DDBJ whole genome shotgun (WGS) entry which is preliminary data.</text>
</comment>
<evidence type="ECO:0000256" key="2">
    <source>
        <dbReference type="SAM" id="SignalP"/>
    </source>
</evidence>
<keyword evidence="3" id="KW-0449">Lipoprotein</keyword>
<name>A0ABP4NFB5_9ACTN</name>
<feature type="chain" id="PRO_5047521507" evidence="2">
    <location>
        <begin position="28"/>
        <end position="220"/>
    </location>
</feature>
<feature type="region of interest" description="Disordered" evidence="1">
    <location>
        <begin position="23"/>
        <end position="77"/>
    </location>
</feature>
<evidence type="ECO:0000313" key="4">
    <source>
        <dbReference type="Proteomes" id="UP001501705"/>
    </source>
</evidence>
<evidence type="ECO:0000313" key="3">
    <source>
        <dbReference type="EMBL" id="GAA1560536.1"/>
    </source>
</evidence>
<dbReference type="RefSeq" id="WP_344232786.1">
    <property type="nucleotide sequence ID" value="NZ_BAAAPH010000004.1"/>
</dbReference>
<dbReference type="PROSITE" id="PS51257">
    <property type="entry name" value="PROKAR_LIPOPROTEIN"/>
    <property type="match status" value="1"/>
</dbReference>
<keyword evidence="4" id="KW-1185">Reference proteome</keyword>
<organism evidence="3 4">
    <name type="scientific">Kribbella hippodromi</name>
    <dbReference type="NCBI Taxonomy" id="434347"/>
    <lineage>
        <taxon>Bacteria</taxon>
        <taxon>Bacillati</taxon>
        <taxon>Actinomycetota</taxon>
        <taxon>Actinomycetes</taxon>
        <taxon>Propionibacteriales</taxon>
        <taxon>Kribbellaceae</taxon>
        <taxon>Kribbella</taxon>
    </lineage>
</organism>
<feature type="compositionally biased region" description="Low complexity" evidence="1">
    <location>
        <begin position="27"/>
        <end position="60"/>
    </location>
</feature>
<protein>
    <submittedName>
        <fullName evidence="3">Lipoprotein</fullName>
    </submittedName>
</protein>
<dbReference type="Proteomes" id="UP001501705">
    <property type="component" value="Unassembled WGS sequence"/>
</dbReference>
<accession>A0ABP4NFB5</accession>
<proteinExistence type="predicted"/>
<feature type="signal peptide" evidence="2">
    <location>
        <begin position="1"/>
        <end position="27"/>
    </location>
</feature>
<reference evidence="4" key="1">
    <citation type="journal article" date="2019" name="Int. J. Syst. Evol. Microbiol.">
        <title>The Global Catalogue of Microorganisms (GCM) 10K type strain sequencing project: providing services to taxonomists for standard genome sequencing and annotation.</title>
        <authorList>
            <consortium name="The Broad Institute Genomics Platform"/>
            <consortium name="The Broad Institute Genome Sequencing Center for Infectious Disease"/>
            <person name="Wu L."/>
            <person name="Ma J."/>
        </authorList>
    </citation>
    <scope>NUCLEOTIDE SEQUENCE [LARGE SCALE GENOMIC DNA]</scope>
    <source>
        <strain evidence="4">JCM 15572</strain>
    </source>
</reference>
<gene>
    <name evidence="3" type="ORF">GCM10009804_16640</name>
</gene>
<dbReference type="EMBL" id="BAAAPH010000004">
    <property type="protein sequence ID" value="GAA1560536.1"/>
    <property type="molecule type" value="Genomic_DNA"/>
</dbReference>